<dbReference type="SUPFAM" id="SSF47413">
    <property type="entry name" value="lambda repressor-like DNA-binding domains"/>
    <property type="match status" value="1"/>
</dbReference>
<reference evidence="5" key="1">
    <citation type="journal article" date="2019" name="Int. J. Syst. Evol. Microbiol.">
        <title>The Global Catalogue of Microorganisms (GCM) 10K type strain sequencing project: providing services to taxonomists for standard genome sequencing and annotation.</title>
        <authorList>
            <consortium name="The Broad Institute Genomics Platform"/>
            <consortium name="The Broad Institute Genome Sequencing Center for Infectious Disease"/>
            <person name="Wu L."/>
            <person name="Ma J."/>
        </authorList>
    </citation>
    <scope>NUCLEOTIDE SEQUENCE [LARGE SCALE GENOMIC DNA]</scope>
    <source>
        <strain evidence="5">JCM 16083</strain>
    </source>
</reference>
<comment type="caution">
    <text evidence="4">The sequence shown here is derived from an EMBL/GenBank/DDBJ whole genome shotgun (WGS) entry which is preliminary data.</text>
</comment>
<dbReference type="CDD" id="cd00093">
    <property type="entry name" value="HTH_XRE"/>
    <property type="match status" value="1"/>
</dbReference>
<keyword evidence="1" id="KW-0175">Coiled coil</keyword>
<evidence type="ECO:0000259" key="2">
    <source>
        <dbReference type="PROSITE" id="PS50943"/>
    </source>
</evidence>
<evidence type="ECO:0000313" key="5">
    <source>
        <dbReference type="Proteomes" id="UP001501126"/>
    </source>
</evidence>
<organism evidence="4 5">
    <name type="scientific">Wandonia haliotis</name>
    <dbReference type="NCBI Taxonomy" id="574963"/>
    <lineage>
        <taxon>Bacteria</taxon>
        <taxon>Pseudomonadati</taxon>
        <taxon>Bacteroidota</taxon>
        <taxon>Flavobacteriia</taxon>
        <taxon>Flavobacteriales</taxon>
        <taxon>Crocinitomicaceae</taxon>
        <taxon>Wandonia</taxon>
    </lineage>
</organism>
<dbReference type="Gene3D" id="1.10.260.40">
    <property type="entry name" value="lambda repressor-like DNA-binding domains"/>
    <property type="match status" value="1"/>
</dbReference>
<dbReference type="PANTHER" id="PTHR13504">
    <property type="entry name" value="FIDO DOMAIN-CONTAINING PROTEIN DDB_G0283145"/>
    <property type="match status" value="1"/>
</dbReference>
<dbReference type="SUPFAM" id="SSF140931">
    <property type="entry name" value="Fic-like"/>
    <property type="match status" value="1"/>
</dbReference>
<dbReference type="InterPro" id="IPR001387">
    <property type="entry name" value="Cro/C1-type_HTH"/>
</dbReference>
<keyword evidence="5" id="KW-1185">Reference proteome</keyword>
<dbReference type="Proteomes" id="UP001501126">
    <property type="component" value="Unassembled WGS sequence"/>
</dbReference>
<proteinExistence type="predicted"/>
<evidence type="ECO:0000313" key="4">
    <source>
        <dbReference type="EMBL" id="GAA0875076.1"/>
    </source>
</evidence>
<feature type="domain" description="HTH cro/C1-type" evidence="2">
    <location>
        <begin position="8"/>
        <end position="63"/>
    </location>
</feature>
<evidence type="ECO:0000259" key="3">
    <source>
        <dbReference type="PROSITE" id="PS51459"/>
    </source>
</evidence>
<dbReference type="InterPro" id="IPR040198">
    <property type="entry name" value="Fido_containing"/>
</dbReference>
<dbReference type="Pfam" id="PF01381">
    <property type="entry name" value="HTH_3"/>
    <property type="match status" value="1"/>
</dbReference>
<sequence>MKTFGEIIRGHREQFNWTLSELSMRTGIDTAILSKIERSERTATRKNVVTLSIALSIPLDTTLAHWLSDKIVKEVQYENVGLEALILAEDAVKYRIAQKQEQIEGLSERMKDKLSECDELLMKWKANRPLDMGQIRKMEEYFRVNYTYESNRIEGNTLTMQETHLVVNQGITIGGKSVREHLEAVNHSEAIDYLYDLVGQKNDLNERVLKELHYLVLKGIDRENAGKYRSVPVRIGGASFVPAQPYLVPKLMEDVFVFFEKNKDIMHPVILAAEMHERVVTVHPFIDGNGRTSRLVMNLILLSFGYTIANLKGDNASRLRYYSALEKSQTTDDKSVFMELIIDTTIESLKEHLELCG</sequence>
<dbReference type="PROSITE" id="PS50943">
    <property type="entry name" value="HTH_CROC1"/>
    <property type="match status" value="1"/>
</dbReference>
<dbReference type="SMART" id="SM00530">
    <property type="entry name" value="HTH_XRE"/>
    <property type="match status" value="1"/>
</dbReference>
<accession>A0ABP3Y3Z7</accession>
<dbReference type="EMBL" id="BAAAFH010000007">
    <property type="protein sequence ID" value="GAA0875076.1"/>
    <property type="molecule type" value="Genomic_DNA"/>
</dbReference>
<dbReference type="PANTHER" id="PTHR13504:SF38">
    <property type="entry name" value="FIDO DOMAIN-CONTAINING PROTEIN"/>
    <property type="match status" value="1"/>
</dbReference>
<dbReference type="InterPro" id="IPR010982">
    <property type="entry name" value="Lambda_DNA-bd_dom_sf"/>
</dbReference>
<dbReference type="InterPro" id="IPR036597">
    <property type="entry name" value="Fido-like_dom_sf"/>
</dbReference>
<name>A0ABP3Y3Z7_9FLAO</name>
<dbReference type="InterPro" id="IPR003812">
    <property type="entry name" value="Fido"/>
</dbReference>
<dbReference type="PROSITE" id="PS51459">
    <property type="entry name" value="FIDO"/>
    <property type="match status" value="1"/>
</dbReference>
<protein>
    <submittedName>
        <fullName evidence="4">Uncharacterized protein</fullName>
    </submittedName>
</protein>
<gene>
    <name evidence="4" type="ORF">GCM10009118_14840</name>
</gene>
<feature type="coiled-coil region" evidence="1">
    <location>
        <begin position="96"/>
        <end position="123"/>
    </location>
</feature>
<dbReference type="Pfam" id="PF02661">
    <property type="entry name" value="Fic"/>
    <property type="match status" value="1"/>
</dbReference>
<feature type="domain" description="Fido" evidence="3">
    <location>
        <begin position="204"/>
        <end position="343"/>
    </location>
</feature>
<dbReference type="RefSeq" id="WP_343786150.1">
    <property type="nucleotide sequence ID" value="NZ_BAAAFH010000007.1"/>
</dbReference>
<dbReference type="Gene3D" id="1.10.3290.10">
    <property type="entry name" value="Fido-like domain"/>
    <property type="match status" value="1"/>
</dbReference>
<evidence type="ECO:0000256" key="1">
    <source>
        <dbReference type="SAM" id="Coils"/>
    </source>
</evidence>